<feature type="region of interest" description="Disordered" evidence="1">
    <location>
        <begin position="1"/>
        <end position="76"/>
    </location>
</feature>
<organism evidence="2">
    <name type="scientific">Rhizochromulina marina</name>
    <dbReference type="NCBI Taxonomy" id="1034831"/>
    <lineage>
        <taxon>Eukaryota</taxon>
        <taxon>Sar</taxon>
        <taxon>Stramenopiles</taxon>
        <taxon>Ochrophyta</taxon>
        <taxon>Dictyochophyceae</taxon>
        <taxon>Rhizochromulinales</taxon>
        <taxon>Rhizochromulina</taxon>
    </lineage>
</organism>
<feature type="compositionally biased region" description="Low complexity" evidence="1">
    <location>
        <begin position="43"/>
        <end position="69"/>
    </location>
</feature>
<proteinExistence type="predicted"/>
<evidence type="ECO:0000256" key="1">
    <source>
        <dbReference type="SAM" id="MobiDB-lite"/>
    </source>
</evidence>
<feature type="compositionally biased region" description="Basic and acidic residues" evidence="1">
    <location>
        <begin position="1"/>
        <end position="10"/>
    </location>
</feature>
<dbReference type="EMBL" id="HBHJ01012260">
    <property type="protein sequence ID" value="CAD9680679.1"/>
    <property type="molecule type" value="Transcribed_RNA"/>
</dbReference>
<sequence length="124" mass="12728">MGSLCCKDDSTEQPTGNTGYRSVTTGGGRDSRGGGKALGGAGVTSESGVSASSAAAMAAMQRANSQSSSTVDRKLADRRQKDELVGRIQAHYQALNKDPPIGLAASSIDALRKHLDHIKAQSPA</sequence>
<gene>
    <name evidence="2" type="ORF">RMAR1173_LOCUS7999</name>
</gene>
<name>A0A7S2WD05_9STRA</name>
<evidence type="ECO:0000313" key="2">
    <source>
        <dbReference type="EMBL" id="CAD9680679.1"/>
    </source>
</evidence>
<reference evidence="2" key="1">
    <citation type="submission" date="2021-01" db="EMBL/GenBank/DDBJ databases">
        <authorList>
            <person name="Corre E."/>
            <person name="Pelletier E."/>
            <person name="Niang G."/>
            <person name="Scheremetjew M."/>
            <person name="Finn R."/>
            <person name="Kale V."/>
            <person name="Holt S."/>
            <person name="Cochrane G."/>
            <person name="Meng A."/>
            <person name="Brown T."/>
            <person name="Cohen L."/>
        </authorList>
    </citation>
    <scope>NUCLEOTIDE SEQUENCE</scope>
    <source>
        <strain evidence="2">CCMP1243</strain>
    </source>
</reference>
<dbReference type="AlphaFoldDB" id="A0A7S2WD05"/>
<accession>A0A7S2WD05</accession>
<protein>
    <submittedName>
        <fullName evidence="2">Uncharacterized protein</fullName>
    </submittedName>
</protein>